<feature type="binding site" evidence="4">
    <location>
        <position position="91"/>
    </location>
    <ligand>
        <name>Mg(2+)</name>
        <dbReference type="ChEBI" id="CHEBI:18420"/>
        <label>1</label>
        <note>catalytic</note>
    </ligand>
</feature>
<dbReference type="CDD" id="cd01637">
    <property type="entry name" value="IMPase_like"/>
    <property type="match status" value="1"/>
</dbReference>
<gene>
    <name evidence="5" type="ORF">FL583_37790</name>
</gene>
<keyword evidence="3 4" id="KW-0460">Magnesium</keyword>
<feature type="binding site" evidence="4">
    <location>
        <position position="217"/>
    </location>
    <ligand>
        <name>Mg(2+)</name>
        <dbReference type="ChEBI" id="CHEBI:18420"/>
        <label>1</label>
        <note>catalytic</note>
    </ligand>
</feature>
<dbReference type="InterPro" id="IPR000760">
    <property type="entry name" value="Inositol_monophosphatase-like"/>
</dbReference>
<dbReference type="PRINTS" id="PR00377">
    <property type="entry name" value="IMPHPHTASES"/>
</dbReference>
<dbReference type="GO" id="GO:0006020">
    <property type="term" value="P:inositol metabolic process"/>
    <property type="evidence" value="ECO:0007669"/>
    <property type="project" value="TreeGrafter"/>
</dbReference>
<dbReference type="GO" id="GO:0046872">
    <property type="term" value="F:metal ion binding"/>
    <property type="evidence" value="ECO:0007669"/>
    <property type="project" value="UniProtKB-KW"/>
</dbReference>
<dbReference type="EMBL" id="VIRS01000054">
    <property type="protein sequence ID" value="TQS39842.1"/>
    <property type="molecule type" value="Genomic_DNA"/>
</dbReference>
<name>A0A545AET8_9ACTN</name>
<evidence type="ECO:0000256" key="3">
    <source>
        <dbReference type="ARBA" id="ARBA00022842"/>
    </source>
</evidence>
<dbReference type="AlphaFoldDB" id="A0A545AET8"/>
<proteinExistence type="predicted"/>
<dbReference type="InterPro" id="IPR020583">
    <property type="entry name" value="Inositol_monoP_metal-BS"/>
</dbReference>
<evidence type="ECO:0000313" key="5">
    <source>
        <dbReference type="EMBL" id="TQS39842.1"/>
    </source>
</evidence>
<dbReference type="Gene3D" id="3.30.540.10">
    <property type="entry name" value="Fructose-1,6-Bisphosphatase, subunit A, domain 1"/>
    <property type="match status" value="1"/>
</dbReference>
<dbReference type="PROSITE" id="PS00629">
    <property type="entry name" value="IMP_1"/>
    <property type="match status" value="1"/>
</dbReference>
<dbReference type="PANTHER" id="PTHR20854:SF4">
    <property type="entry name" value="INOSITOL-1-MONOPHOSPHATASE-RELATED"/>
    <property type="match status" value="1"/>
</dbReference>
<feature type="binding site" evidence="4">
    <location>
        <position position="94"/>
    </location>
    <ligand>
        <name>Mg(2+)</name>
        <dbReference type="ChEBI" id="CHEBI:18420"/>
        <label>1</label>
        <note>catalytic</note>
    </ligand>
</feature>
<evidence type="ECO:0000313" key="6">
    <source>
        <dbReference type="Proteomes" id="UP000317982"/>
    </source>
</evidence>
<accession>A0A545AET8</accession>
<dbReference type="GO" id="GO:0007165">
    <property type="term" value="P:signal transduction"/>
    <property type="evidence" value="ECO:0007669"/>
    <property type="project" value="TreeGrafter"/>
</dbReference>
<protein>
    <submittedName>
        <fullName evidence="5">Inositol monophosphatase</fullName>
    </submittedName>
</protein>
<evidence type="ECO:0000256" key="4">
    <source>
        <dbReference type="PIRSR" id="PIRSR600760-2"/>
    </source>
</evidence>
<dbReference type="OrthoDB" id="9772456at2"/>
<feature type="binding site" evidence="4">
    <location>
        <position position="75"/>
    </location>
    <ligand>
        <name>Mg(2+)</name>
        <dbReference type="ChEBI" id="CHEBI:18420"/>
        <label>1</label>
        <note>catalytic</note>
    </ligand>
</feature>
<dbReference type="PANTHER" id="PTHR20854">
    <property type="entry name" value="INOSITOL MONOPHOSPHATASE"/>
    <property type="match status" value="1"/>
</dbReference>
<dbReference type="Gene3D" id="3.40.190.80">
    <property type="match status" value="1"/>
</dbReference>
<comment type="caution">
    <text evidence="5">The sequence shown here is derived from an EMBL/GenBank/DDBJ whole genome shotgun (WGS) entry which is preliminary data.</text>
</comment>
<dbReference type="Proteomes" id="UP000317982">
    <property type="component" value="Unassembled WGS sequence"/>
</dbReference>
<keyword evidence="6" id="KW-1185">Reference proteome</keyword>
<comment type="cofactor">
    <cofactor evidence="4">
        <name>Mg(2+)</name>
        <dbReference type="ChEBI" id="CHEBI:18420"/>
    </cofactor>
</comment>
<keyword evidence="1 4" id="KW-0479">Metal-binding</keyword>
<organism evidence="5 6">
    <name type="scientific">Cryptosporangium phraense</name>
    <dbReference type="NCBI Taxonomy" id="2593070"/>
    <lineage>
        <taxon>Bacteria</taxon>
        <taxon>Bacillati</taxon>
        <taxon>Actinomycetota</taxon>
        <taxon>Actinomycetes</taxon>
        <taxon>Cryptosporangiales</taxon>
        <taxon>Cryptosporangiaceae</taxon>
        <taxon>Cryptosporangium</taxon>
    </lineage>
</organism>
<dbReference type="InParanoid" id="A0A545AET8"/>
<feature type="binding site" evidence="4">
    <location>
        <position position="93"/>
    </location>
    <ligand>
        <name>Mg(2+)</name>
        <dbReference type="ChEBI" id="CHEBI:18420"/>
        <label>2</label>
    </ligand>
</feature>
<evidence type="ECO:0000256" key="1">
    <source>
        <dbReference type="ARBA" id="ARBA00022723"/>
    </source>
</evidence>
<keyword evidence="2" id="KW-0378">Hydrolase</keyword>
<dbReference type="RefSeq" id="WP_142709728.1">
    <property type="nucleotide sequence ID" value="NZ_VIRS01000054.1"/>
</dbReference>
<dbReference type="Pfam" id="PF00459">
    <property type="entry name" value="Inositol_P"/>
    <property type="match status" value="1"/>
</dbReference>
<dbReference type="GO" id="GO:0008934">
    <property type="term" value="F:inositol monophosphate 1-phosphatase activity"/>
    <property type="evidence" value="ECO:0007669"/>
    <property type="project" value="TreeGrafter"/>
</dbReference>
<sequence length="276" mass="30745">MRVQWKTAVDWHQHLTVAKECAEAAAQRISDEFGHRHITGEKGPYDVQLRADLVSEDTIVSGIHQAYPDHRIISEEHTLKWLNDEHTWFVDPLDGTNNFGYGVAHCAVAITLFHRDEPVVAVVHDPVVKRRYYAQADAKQALRPAPLRSEPVPLRRASISYVTNYTPEARRYGLALERRLRDECKRVFTLWAPSLDLALISAGGLDAMVCVDANFLDVCAGLFLLEQNGGCVLGLGGERLPLTKSLADAPVSFVAARDGHLAQDLFQHVREAIHGV</sequence>
<reference evidence="5 6" key="1">
    <citation type="submission" date="2019-07" db="EMBL/GenBank/DDBJ databases">
        <title>Cryptosporangium phraense sp. nov., isolated from plant litter.</title>
        <authorList>
            <person name="Suriyachadkun C."/>
        </authorList>
    </citation>
    <scope>NUCLEOTIDE SEQUENCE [LARGE SCALE GENOMIC DNA]</scope>
    <source>
        <strain evidence="5 6">A-T 5661</strain>
    </source>
</reference>
<dbReference type="SUPFAM" id="SSF56655">
    <property type="entry name" value="Carbohydrate phosphatase"/>
    <property type="match status" value="1"/>
</dbReference>
<evidence type="ECO:0000256" key="2">
    <source>
        <dbReference type="ARBA" id="ARBA00022801"/>
    </source>
</evidence>